<reference evidence="1 2" key="1">
    <citation type="submission" date="2021-01" db="EMBL/GenBank/DDBJ databases">
        <title>011410 draft genome.</title>
        <authorList>
            <person name="Lang L."/>
        </authorList>
    </citation>
    <scope>NUCLEOTIDE SEQUENCE [LARGE SCALE GENOMIC DNA]</scope>
    <source>
        <strain evidence="1 2">KCTC 42845</strain>
    </source>
</reference>
<keyword evidence="2" id="KW-1185">Reference proteome</keyword>
<dbReference type="Proteomes" id="UP000644749">
    <property type="component" value="Unassembled WGS sequence"/>
</dbReference>
<evidence type="ECO:0000313" key="1">
    <source>
        <dbReference type="EMBL" id="MBL3674266.1"/>
    </source>
</evidence>
<comment type="caution">
    <text evidence="1">The sequence shown here is derived from an EMBL/GenBank/DDBJ whole genome shotgun (WGS) entry which is preliminary data.</text>
</comment>
<sequence length="97" mass="11176">MADRINTGCIVQVWFEPESDHKRAPFSMIETELPDFATFCELVHADRLIGGAVLWTRRSKDGDQIIKDRQPIAFRGSAVLRCQLPRWRFIEEGQEDG</sequence>
<protein>
    <submittedName>
        <fullName evidence="1">Uncharacterized protein</fullName>
    </submittedName>
</protein>
<organism evidence="1 2">
    <name type="scientific">Paracoccus aerius</name>
    <dbReference type="NCBI Taxonomy" id="1915382"/>
    <lineage>
        <taxon>Bacteria</taxon>
        <taxon>Pseudomonadati</taxon>
        <taxon>Pseudomonadota</taxon>
        <taxon>Alphaproteobacteria</taxon>
        <taxon>Rhodobacterales</taxon>
        <taxon>Paracoccaceae</taxon>
        <taxon>Paracoccus</taxon>
    </lineage>
</organism>
<dbReference type="EMBL" id="JAESHT010000010">
    <property type="protein sequence ID" value="MBL3674266.1"/>
    <property type="molecule type" value="Genomic_DNA"/>
</dbReference>
<proteinExistence type="predicted"/>
<name>A0ABS1S6B3_9RHOB</name>
<dbReference type="RefSeq" id="WP_191310569.1">
    <property type="nucleotide sequence ID" value="NZ_BNCL01000009.1"/>
</dbReference>
<gene>
    <name evidence="1" type="ORF">JL111_12285</name>
</gene>
<evidence type="ECO:0000313" key="2">
    <source>
        <dbReference type="Proteomes" id="UP000644749"/>
    </source>
</evidence>
<accession>A0ABS1S6B3</accession>